<dbReference type="RefSeq" id="WP_379322062.1">
    <property type="nucleotide sequence ID" value="NZ_JBHTLM010000036.1"/>
</dbReference>
<dbReference type="Gene3D" id="1.50.10.10">
    <property type="match status" value="1"/>
</dbReference>
<proteinExistence type="predicted"/>
<name>A0ABW3S571_9BACL</name>
<protein>
    <recommendedName>
        <fullName evidence="1">Glycosyl hydrolase family 95 catalytic domain-containing protein</fullName>
    </recommendedName>
</protein>
<dbReference type="Proteomes" id="UP001597262">
    <property type="component" value="Unassembled WGS sequence"/>
</dbReference>
<dbReference type="InterPro" id="IPR012341">
    <property type="entry name" value="6hp_glycosidase-like_sf"/>
</dbReference>
<comment type="caution">
    <text evidence="2">The sequence shown here is derived from an EMBL/GenBank/DDBJ whole genome shotgun (WGS) entry which is preliminary data.</text>
</comment>
<dbReference type="InterPro" id="IPR008928">
    <property type="entry name" value="6-hairpin_glycosidase_sf"/>
</dbReference>
<reference evidence="3" key="1">
    <citation type="journal article" date="2019" name="Int. J. Syst. Evol. Microbiol.">
        <title>The Global Catalogue of Microorganisms (GCM) 10K type strain sequencing project: providing services to taxonomists for standard genome sequencing and annotation.</title>
        <authorList>
            <consortium name="The Broad Institute Genomics Platform"/>
            <consortium name="The Broad Institute Genome Sequencing Center for Infectious Disease"/>
            <person name="Wu L."/>
            <person name="Ma J."/>
        </authorList>
    </citation>
    <scope>NUCLEOTIDE SEQUENCE [LARGE SCALE GENOMIC DNA]</scope>
    <source>
        <strain evidence="3">CCUG 59189</strain>
    </source>
</reference>
<sequence length="217" mass="25035">MWNKDMLPIWDSKYTININTQMNYWPVETCNLSECHFPLFDLLERMREPGRKTASIMYGCRGFTDIWADTAPQDVCLSSTYWVMGAAWLSLHLWEHYEFTKDITFLNTAYETMREAAVFLVDFLVEDVDGRLVTCPTISPENEYRLPNGEIGVMCKGASMDSQIIYALFNACMEASKILNKDEVFGQELSKILSRVPEPEIGKYGRGIVLLLRRKVK</sequence>
<evidence type="ECO:0000313" key="3">
    <source>
        <dbReference type="Proteomes" id="UP001597262"/>
    </source>
</evidence>
<gene>
    <name evidence="2" type="ORF">ACFQ3W_25470</name>
</gene>
<keyword evidence="3" id="KW-1185">Reference proteome</keyword>
<dbReference type="SUPFAM" id="SSF48208">
    <property type="entry name" value="Six-hairpin glycosidases"/>
    <property type="match status" value="1"/>
</dbReference>
<evidence type="ECO:0000313" key="2">
    <source>
        <dbReference type="EMBL" id="MFD1179628.1"/>
    </source>
</evidence>
<dbReference type="PANTHER" id="PTHR31084">
    <property type="entry name" value="ALPHA-L-FUCOSIDASE 2"/>
    <property type="match status" value="1"/>
</dbReference>
<feature type="domain" description="Glycosyl hydrolase family 95 catalytic" evidence="1">
    <location>
        <begin position="1"/>
        <end position="206"/>
    </location>
</feature>
<organism evidence="2 3">
    <name type="scientific">Paenibacillus puldeungensis</name>
    <dbReference type="NCBI Taxonomy" id="696536"/>
    <lineage>
        <taxon>Bacteria</taxon>
        <taxon>Bacillati</taxon>
        <taxon>Bacillota</taxon>
        <taxon>Bacilli</taxon>
        <taxon>Bacillales</taxon>
        <taxon>Paenibacillaceae</taxon>
        <taxon>Paenibacillus</taxon>
    </lineage>
</organism>
<dbReference type="InterPro" id="IPR054363">
    <property type="entry name" value="GH95_cat"/>
</dbReference>
<dbReference type="EMBL" id="JBHTLM010000036">
    <property type="protein sequence ID" value="MFD1179628.1"/>
    <property type="molecule type" value="Genomic_DNA"/>
</dbReference>
<accession>A0ABW3S571</accession>
<dbReference type="Pfam" id="PF22124">
    <property type="entry name" value="Glyco_hydro_95_cat"/>
    <property type="match status" value="1"/>
</dbReference>
<dbReference type="PANTHER" id="PTHR31084:SF0">
    <property type="entry name" value="ALPHA-L-FUCOSIDASE 2"/>
    <property type="match status" value="1"/>
</dbReference>
<evidence type="ECO:0000259" key="1">
    <source>
        <dbReference type="Pfam" id="PF22124"/>
    </source>
</evidence>